<evidence type="ECO:0000256" key="4">
    <source>
        <dbReference type="ARBA" id="ARBA00022692"/>
    </source>
</evidence>
<dbReference type="EMBL" id="GIBP01005418">
    <property type="protein sequence ID" value="NDV34387.1"/>
    <property type="molecule type" value="Transcribed_RNA"/>
</dbReference>
<dbReference type="InterPro" id="IPR023395">
    <property type="entry name" value="MCP_dom_sf"/>
</dbReference>
<accession>A0A6B2LC31</accession>
<evidence type="ECO:0000256" key="1">
    <source>
        <dbReference type="ARBA" id="ARBA00004448"/>
    </source>
</evidence>
<feature type="repeat" description="Solcar" evidence="9">
    <location>
        <begin position="205"/>
        <end position="296"/>
    </location>
</feature>
<reference evidence="12" key="1">
    <citation type="journal article" date="2020" name="J. Eukaryot. Microbiol.">
        <title>De novo Sequencing, Assembly and Annotation of the Transcriptome for the Free-Living Testate Amoeba Arcella intermedia.</title>
        <authorList>
            <person name="Ribeiro G.M."/>
            <person name="Porfirio-Sousa A.L."/>
            <person name="Maurer-Alcala X.X."/>
            <person name="Katz L.A."/>
            <person name="Lahr D.J.G."/>
        </authorList>
    </citation>
    <scope>NUCLEOTIDE SEQUENCE</scope>
</reference>
<comment type="similarity">
    <text evidence="2 10">Belongs to the mitochondrial carrier (TC 2.A.29) family.</text>
</comment>
<protein>
    <submittedName>
        <fullName evidence="12">Uncharacterized protein</fullName>
    </submittedName>
</protein>
<dbReference type="SUPFAM" id="SSF103506">
    <property type="entry name" value="Mitochondrial carrier"/>
    <property type="match status" value="1"/>
</dbReference>
<evidence type="ECO:0000256" key="7">
    <source>
        <dbReference type="ARBA" id="ARBA00023128"/>
    </source>
</evidence>
<evidence type="ECO:0000256" key="11">
    <source>
        <dbReference type="SAM" id="Phobius"/>
    </source>
</evidence>
<dbReference type="Gene3D" id="1.50.40.10">
    <property type="entry name" value="Mitochondrial carrier domain"/>
    <property type="match status" value="1"/>
</dbReference>
<keyword evidence="8 9" id="KW-0472">Membrane</keyword>
<keyword evidence="11" id="KW-1133">Transmembrane helix</keyword>
<feature type="repeat" description="Solcar" evidence="9">
    <location>
        <begin position="110"/>
        <end position="196"/>
    </location>
</feature>
<evidence type="ECO:0000256" key="10">
    <source>
        <dbReference type="RuleBase" id="RU000488"/>
    </source>
</evidence>
<keyword evidence="7" id="KW-0496">Mitochondrion</keyword>
<dbReference type="AlphaFoldDB" id="A0A6B2LC31"/>
<sequence>MSVGTHTSYGVPVWFIHLISGGFAGCISKTIISPLDRVKILFQTKHPKYEVVNLGVVGTLRKIVQNEGPFKLWRGNTATLARIFPYASIQFMSYEKYKKVILGDAEGGSPHPLLHLICGSMAGATAVICTYPLDLMRARMASQVDENIYRNILHGLQEQLKKEGIKGWYRGSSATLQGILPYAGVNFSVYETLKYYAPKNEKGQLDTPWKLLCGGIAGPIGQTVSYPWDVVRRRQQTWGFATGTTEIKTWGVYRIMHQIIQTEGVIGLYRGLSINYYKATPTVAITFTSYELIKAFLTF</sequence>
<evidence type="ECO:0000256" key="9">
    <source>
        <dbReference type="PROSITE-ProRule" id="PRU00282"/>
    </source>
</evidence>
<evidence type="ECO:0000256" key="2">
    <source>
        <dbReference type="ARBA" id="ARBA00006375"/>
    </source>
</evidence>
<evidence type="ECO:0000313" key="12">
    <source>
        <dbReference type="EMBL" id="NDV34387.1"/>
    </source>
</evidence>
<evidence type="ECO:0000256" key="6">
    <source>
        <dbReference type="ARBA" id="ARBA00022792"/>
    </source>
</evidence>
<dbReference type="InterPro" id="IPR018108">
    <property type="entry name" value="MCP_transmembrane"/>
</dbReference>
<keyword evidence="4 9" id="KW-0812">Transmembrane</keyword>
<dbReference type="GO" id="GO:0055085">
    <property type="term" value="P:transmembrane transport"/>
    <property type="evidence" value="ECO:0007669"/>
    <property type="project" value="InterPro"/>
</dbReference>
<keyword evidence="5" id="KW-0677">Repeat</keyword>
<keyword evidence="3 10" id="KW-0813">Transport</keyword>
<dbReference type="PRINTS" id="PR00928">
    <property type="entry name" value="GRAVESDC"/>
</dbReference>
<evidence type="ECO:0000256" key="3">
    <source>
        <dbReference type="ARBA" id="ARBA00022448"/>
    </source>
</evidence>
<feature type="transmembrane region" description="Helical" evidence="11">
    <location>
        <begin position="12"/>
        <end position="32"/>
    </location>
</feature>
<name>A0A6B2LC31_9EUKA</name>
<evidence type="ECO:0000256" key="5">
    <source>
        <dbReference type="ARBA" id="ARBA00022737"/>
    </source>
</evidence>
<dbReference type="PANTHER" id="PTHR24089">
    <property type="entry name" value="SOLUTE CARRIER FAMILY 25"/>
    <property type="match status" value="1"/>
</dbReference>
<proteinExistence type="inferred from homology"/>
<keyword evidence="6" id="KW-0999">Mitochondrion inner membrane</keyword>
<comment type="subcellular location">
    <subcellularLocation>
        <location evidence="1">Mitochondrion inner membrane</location>
        <topology evidence="1">Multi-pass membrane protein</topology>
    </subcellularLocation>
</comment>
<dbReference type="InterPro" id="IPR002067">
    <property type="entry name" value="MCP"/>
</dbReference>
<organism evidence="12">
    <name type="scientific">Arcella intermedia</name>
    <dbReference type="NCBI Taxonomy" id="1963864"/>
    <lineage>
        <taxon>Eukaryota</taxon>
        <taxon>Amoebozoa</taxon>
        <taxon>Tubulinea</taxon>
        <taxon>Elardia</taxon>
        <taxon>Arcellinida</taxon>
        <taxon>Sphaerothecina</taxon>
        <taxon>Arcellidae</taxon>
        <taxon>Arcella</taxon>
    </lineage>
</organism>
<dbReference type="PROSITE" id="PS50920">
    <property type="entry name" value="SOLCAR"/>
    <property type="match status" value="3"/>
</dbReference>
<dbReference type="PRINTS" id="PR00926">
    <property type="entry name" value="MITOCARRIER"/>
</dbReference>
<dbReference type="Pfam" id="PF00153">
    <property type="entry name" value="Mito_carr"/>
    <property type="match status" value="3"/>
</dbReference>
<feature type="repeat" description="Solcar" evidence="9">
    <location>
        <begin position="12"/>
        <end position="100"/>
    </location>
</feature>
<dbReference type="InterPro" id="IPR002167">
    <property type="entry name" value="GDC-like"/>
</dbReference>
<dbReference type="GO" id="GO:0005743">
    <property type="term" value="C:mitochondrial inner membrane"/>
    <property type="evidence" value="ECO:0007669"/>
    <property type="project" value="UniProtKB-SubCell"/>
</dbReference>
<evidence type="ECO:0000256" key="8">
    <source>
        <dbReference type="ARBA" id="ARBA00023136"/>
    </source>
</evidence>